<protein>
    <submittedName>
        <fullName evidence="2">Uncharacterized protein</fullName>
    </submittedName>
</protein>
<feature type="region of interest" description="Disordered" evidence="1">
    <location>
        <begin position="95"/>
        <end position="137"/>
    </location>
</feature>
<accession>A0A835H6N6</accession>
<proteinExistence type="predicted"/>
<organism evidence="2 3">
    <name type="scientific">Coptis chinensis</name>
    <dbReference type="NCBI Taxonomy" id="261450"/>
    <lineage>
        <taxon>Eukaryota</taxon>
        <taxon>Viridiplantae</taxon>
        <taxon>Streptophyta</taxon>
        <taxon>Embryophyta</taxon>
        <taxon>Tracheophyta</taxon>
        <taxon>Spermatophyta</taxon>
        <taxon>Magnoliopsida</taxon>
        <taxon>Ranunculales</taxon>
        <taxon>Ranunculaceae</taxon>
        <taxon>Coptidoideae</taxon>
        <taxon>Coptis</taxon>
    </lineage>
</organism>
<reference evidence="2 3" key="1">
    <citation type="submission" date="2020-10" db="EMBL/GenBank/DDBJ databases">
        <title>The Coptis chinensis genome and diversification of protoberbering-type alkaloids.</title>
        <authorList>
            <person name="Wang B."/>
            <person name="Shu S."/>
            <person name="Song C."/>
            <person name="Liu Y."/>
        </authorList>
    </citation>
    <scope>NUCLEOTIDE SEQUENCE [LARGE SCALE GENOMIC DNA]</scope>
    <source>
        <strain evidence="2">HL-2020</strain>
        <tissue evidence="2">Leaf</tissue>
    </source>
</reference>
<evidence type="ECO:0000313" key="2">
    <source>
        <dbReference type="EMBL" id="KAF9591568.1"/>
    </source>
</evidence>
<dbReference type="Proteomes" id="UP000631114">
    <property type="component" value="Unassembled WGS sequence"/>
</dbReference>
<gene>
    <name evidence="2" type="ORF">IFM89_004622</name>
</gene>
<evidence type="ECO:0000256" key="1">
    <source>
        <dbReference type="SAM" id="MobiDB-lite"/>
    </source>
</evidence>
<keyword evidence="3" id="KW-1185">Reference proteome</keyword>
<evidence type="ECO:0000313" key="3">
    <source>
        <dbReference type="Proteomes" id="UP000631114"/>
    </source>
</evidence>
<sequence>MACSSKKKEVAQDISLVDEVFSWSLEDVFNQELYKHKVQKIPDSFQSVDQYLGSYIHPLLEETHAELCSSMEVVSMTPVAEVVSLEEYMEGRGVSPVTKVAENKDMANNSKVSNDDHDTPMSFKVQTSRDLPRSKRA</sequence>
<name>A0A835H6N6_9MAGN</name>
<dbReference type="EMBL" id="JADFTS010000008">
    <property type="protein sequence ID" value="KAF9591568.1"/>
    <property type="molecule type" value="Genomic_DNA"/>
</dbReference>
<comment type="caution">
    <text evidence="2">The sequence shown here is derived from an EMBL/GenBank/DDBJ whole genome shotgun (WGS) entry which is preliminary data.</text>
</comment>
<dbReference type="AlphaFoldDB" id="A0A835H6N6"/>
<dbReference type="OrthoDB" id="3156807at2759"/>